<dbReference type="Pfam" id="PF00535">
    <property type="entry name" value="Glycos_transf_2"/>
    <property type="match status" value="1"/>
</dbReference>
<dbReference type="Gene3D" id="3.90.550.10">
    <property type="entry name" value="Spore Coat Polysaccharide Biosynthesis Protein SpsA, Chain A"/>
    <property type="match status" value="1"/>
</dbReference>
<sequence>MCSFPLVSVIIPNYNHADFLRQRIESVLKQTYSNFEVFLLDDGSTDGSLEILNQYEEYPRVKAVISNGKNTGSVFRQWVKGINLATGKYLWIAESDDFAHETFLEETVKLAEEHDNAGLVFTDSFNIDEHGNVKGKVSERHTLISSIEQEFYWFDDHTKVPDYFIDNMLILNASSVLFDLKKLRERVDLEQLEQYKNTGDQFAYIALYLKHKMIYLNRPLNYRRIHGRNTTALNFENGIIYKERIDIINYFFSALMKFPASKQAFNNYLRQNFLKVTDFGLFQEIEKLLNRFYKAGYLSFQKYLLLKLYTLITRIAPKQHPYKFRYKIKKVLRNK</sequence>
<protein>
    <submittedName>
        <fullName evidence="2">Glycosyltransferase involved in cell wall bisynthesis</fullName>
    </submittedName>
</protein>
<dbReference type="Proteomes" id="UP000219193">
    <property type="component" value="Unassembled WGS sequence"/>
</dbReference>
<organism evidence="2 3">
    <name type="scientific">Salinimicrobium sediminis</name>
    <dbReference type="NCBI Taxonomy" id="1343891"/>
    <lineage>
        <taxon>Bacteria</taxon>
        <taxon>Pseudomonadati</taxon>
        <taxon>Bacteroidota</taxon>
        <taxon>Flavobacteriia</taxon>
        <taxon>Flavobacteriales</taxon>
        <taxon>Flavobacteriaceae</taxon>
        <taxon>Salinimicrobium</taxon>
    </lineage>
</organism>
<gene>
    <name evidence="2" type="ORF">SAMN06296241_0079</name>
</gene>
<dbReference type="PANTHER" id="PTHR22916">
    <property type="entry name" value="GLYCOSYLTRANSFERASE"/>
    <property type="match status" value="1"/>
</dbReference>
<dbReference type="AlphaFoldDB" id="A0A285X2H4"/>
<dbReference type="EMBL" id="OCMF01000001">
    <property type="protein sequence ID" value="SOC78569.1"/>
    <property type="molecule type" value="Genomic_DNA"/>
</dbReference>
<dbReference type="SUPFAM" id="SSF53448">
    <property type="entry name" value="Nucleotide-diphospho-sugar transferases"/>
    <property type="match status" value="1"/>
</dbReference>
<proteinExistence type="predicted"/>
<evidence type="ECO:0000313" key="3">
    <source>
        <dbReference type="Proteomes" id="UP000219193"/>
    </source>
</evidence>
<dbReference type="GO" id="GO:0016758">
    <property type="term" value="F:hexosyltransferase activity"/>
    <property type="evidence" value="ECO:0007669"/>
    <property type="project" value="UniProtKB-ARBA"/>
</dbReference>
<accession>A0A285X2H4</accession>
<evidence type="ECO:0000259" key="1">
    <source>
        <dbReference type="Pfam" id="PF00535"/>
    </source>
</evidence>
<name>A0A285X2H4_9FLAO</name>
<keyword evidence="3" id="KW-1185">Reference proteome</keyword>
<dbReference type="InterPro" id="IPR001173">
    <property type="entry name" value="Glyco_trans_2-like"/>
</dbReference>
<dbReference type="RefSeq" id="WP_097054384.1">
    <property type="nucleotide sequence ID" value="NZ_OCMF01000001.1"/>
</dbReference>
<evidence type="ECO:0000313" key="2">
    <source>
        <dbReference type="EMBL" id="SOC78569.1"/>
    </source>
</evidence>
<dbReference type="PANTHER" id="PTHR22916:SF3">
    <property type="entry name" value="UDP-GLCNAC:BETAGAL BETA-1,3-N-ACETYLGLUCOSAMINYLTRANSFERASE-LIKE PROTEIN 1"/>
    <property type="match status" value="1"/>
</dbReference>
<keyword evidence="2" id="KW-0808">Transferase</keyword>
<feature type="domain" description="Glycosyltransferase 2-like" evidence="1">
    <location>
        <begin position="8"/>
        <end position="152"/>
    </location>
</feature>
<dbReference type="OrthoDB" id="635429at2"/>
<dbReference type="InterPro" id="IPR029044">
    <property type="entry name" value="Nucleotide-diphossugar_trans"/>
</dbReference>
<reference evidence="3" key="1">
    <citation type="submission" date="2017-09" db="EMBL/GenBank/DDBJ databases">
        <authorList>
            <person name="Varghese N."/>
            <person name="Submissions S."/>
        </authorList>
    </citation>
    <scope>NUCLEOTIDE SEQUENCE [LARGE SCALE GENOMIC DNA]</scope>
    <source>
        <strain evidence="3">CGMCC 1.12641</strain>
    </source>
</reference>